<protein>
    <recommendedName>
        <fullName evidence="3">SWIM-type domain-containing protein</fullName>
    </recommendedName>
</protein>
<name>A0A2U1J2F9_SMIAN</name>
<gene>
    <name evidence="1" type="ORF">BB558_004728</name>
</gene>
<evidence type="ECO:0000313" key="1">
    <source>
        <dbReference type="EMBL" id="PVZ99266.1"/>
    </source>
</evidence>
<keyword evidence="2" id="KW-1185">Reference proteome</keyword>
<dbReference type="AlphaFoldDB" id="A0A2U1J2F9"/>
<evidence type="ECO:0008006" key="3">
    <source>
        <dbReference type="Google" id="ProtNLM"/>
    </source>
</evidence>
<comment type="caution">
    <text evidence="1">The sequence shown here is derived from an EMBL/GenBank/DDBJ whole genome shotgun (WGS) entry which is preliminary data.</text>
</comment>
<accession>A0A2U1J2F9</accession>
<reference evidence="1 2" key="1">
    <citation type="journal article" date="2018" name="MBio">
        <title>Comparative Genomics Reveals the Core Gene Toolbox for the Fungus-Insect Symbiosis.</title>
        <authorList>
            <person name="Wang Y."/>
            <person name="Stata M."/>
            <person name="Wang W."/>
            <person name="Stajich J.E."/>
            <person name="White M.M."/>
            <person name="Moncalvo J.M."/>
        </authorList>
    </citation>
    <scope>NUCLEOTIDE SEQUENCE [LARGE SCALE GENOMIC DNA]</scope>
    <source>
        <strain evidence="1 2">AUS-126-30</strain>
    </source>
</reference>
<dbReference type="Proteomes" id="UP000245591">
    <property type="component" value="Unassembled WGS sequence"/>
</dbReference>
<proteinExistence type="predicted"/>
<organism evidence="1 2">
    <name type="scientific">Smittium angustum</name>
    <dbReference type="NCBI Taxonomy" id="133377"/>
    <lineage>
        <taxon>Eukaryota</taxon>
        <taxon>Fungi</taxon>
        <taxon>Fungi incertae sedis</taxon>
        <taxon>Zoopagomycota</taxon>
        <taxon>Kickxellomycotina</taxon>
        <taxon>Harpellomycetes</taxon>
        <taxon>Harpellales</taxon>
        <taxon>Legeriomycetaceae</taxon>
        <taxon>Smittium</taxon>
    </lineage>
</organism>
<sequence>MDILLQILENINTRQLHLKTDPPKQPDLTTLISQQDLTQLYLLFGNSTLSNALYHIQLDKVSLLTCNDRSIFKIETESFPPAYYCLPPTFACNCNHSFAENQMKYCSHSLASMLSFAIGTLKTTNISNEEMALLIYNCLVVSPLDWLRVSLGSIPGQVGCLAWWSERGLGRSE</sequence>
<feature type="non-terminal residue" evidence="1">
    <location>
        <position position="173"/>
    </location>
</feature>
<evidence type="ECO:0000313" key="2">
    <source>
        <dbReference type="Proteomes" id="UP000245591"/>
    </source>
</evidence>
<dbReference type="EMBL" id="MBFU01000453">
    <property type="protein sequence ID" value="PVZ99266.1"/>
    <property type="molecule type" value="Genomic_DNA"/>
</dbReference>